<dbReference type="GO" id="GO:0042910">
    <property type="term" value="F:xenobiotic transmembrane transporter activity"/>
    <property type="evidence" value="ECO:0007669"/>
    <property type="project" value="InterPro"/>
</dbReference>
<dbReference type="NCBIfam" id="TIGR00880">
    <property type="entry name" value="2_A_01_02"/>
    <property type="match status" value="1"/>
</dbReference>
<comment type="subcellular location">
    <subcellularLocation>
        <location evidence="1">Membrane</location>
        <topology evidence="1">Multi-pass membrane protein</topology>
    </subcellularLocation>
</comment>
<dbReference type="Gene3D" id="1.20.1250.20">
    <property type="entry name" value="MFS general substrate transporter like domains"/>
    <property type="match status" value="1"/>
</dbReference>
<name>A0A1Q3AAS7_ZYGRO</name>
<accession>A0A1Q3AAS7</accession>
<reference evidence="7 8" key="1">
    <citation type="submission" date="2016-08" db="EMBL/GenBank/DDBJ databases">
        <title>Draft genome sequence of allopolyploid Zygosaccharomyces rouxii.</title>
        <authorList>
            <person name="Watanabe J."/>
            <person name="Uehara K."/>
            <person name="Mogi Y."/>
            <person name="Tsukioka Y."/>
        </authorList>
    </citation>
    <scope>NUCLEOTIDE SEQUENCE [LARGE SCALE GENOMIC DNA]</scope>
    <source>
        <strain evidence="7 8">NBRC 110957</strain>
    </source>
</reference>
<dbReference type="PROSITE" id="PS50850">
    <property type="entry name" value="MFS"/>
    <property type="match status" value="1"/>
</dbReference>
<dbReference type="CDD" id="cd17323">
    <property type="entry name" value="MFS_Tpo1_MDR_like"/>
    <property type="match status" value="1"/>
</dbReference>
<dbReference type="PANTHER" id="PTHR23502">
    <property type="entry name" value="MAJOR FACILITATOR SUPERFAMILY"/>
    <property type="match status" value="1"/>
</dbReference>
<dbReference type="InterPro" id="IPR036259">
    <property type="entry name" value="MFS_trans_sf"/>
</dbReference>
<dbReference type="PANTHER" id="PTHR23502:SF23">
    <property type="entry name" value="FLUCONAZOLE RESISTANCE PROTEIN 1"/>
    <property type="match status" value="1"/>
</dbReference>
<keyword evidence="3 5" id="KW-1133">Transmembrane helix</keyword>
<feature type="transmembrane region" description="Helical" evidence="5">
    <location>
        <begin position="493"/>
        <end position="515"/>
    </location>
</feature>
<feature type="transmembrane region" description="Helical" evidence="5">
    <location>
        <begin position="156"/>
        <end position="182"/>
    </location>
</feature>
<feature type="transmembrane region" description="Helical" evidence="5">
    <location>
        <begin position="432"/>
        <end position="451"/>
    </location>
</feature>
<evidence type="ECO:0000313" key="8">
    <source>
        <dbReference type="Proteomes" id="UP000187013"/>
    </source>
</evidence>
<dbReference type="Pfam" id="PF07690">
    <property type="entry name" value="MFS_1"/>
    <property type="match status" value="1"/>
</dbReference>
<evidence type="ECO:0000313" key="7">
    <source>
        <dbReference type="EMBL" id="GAV52721.1"/>
    </source>
</evidence>
<feature type="transmembrane region" description="Helical" evidence="5">
    <location>
        <begin position="210"/>
        <end position="231"/>
    </location>
</feature>
<feature type="transmembrane region" description="Helical" evidence="5">
    <location>
        <begin position="125"/>
        <end position="144"/>
    </location>
</feature>
<dbReference type="SUPFAM" id="SSF103473">
    <property type="entry name" value="MFS general substrate transporter"/>
    <property type="match status" value="1"/>
</dbReference>
<organism evidence="7 8">
    <name type="scientific">Zygosaccharomyces rouxii</name>
    <dbReference type="NCBI Taxonomy" id="4956"/>
    <lineage>
        <taxon>Eukaryota</taxon>
        <taxon>Fungi</taxon>
        <taxon>Dikarya</taxon>
        <taxon>Ascomycota</taxon>
        <taxon>Saccharomycotina</taxon>
        <taxon>Saccharomycetes</taxon>
        <taxon>Saccharomycetales</taxon>
        <taxon>Saccharomycetaceae</taxon>
        <taxon>Zygosaccharomyces</taxon>
    </lineage>
</organism>
<dbReference type="InterPro" id="IPR020846">
    <property type="entry name" value="MFS_dom"/>
</dbReference>
<gene>
    <name evidence="7" type="ORF">ZYGR_0AG07120</name>
</gene>
<dbReference type="OrthoDB" id="3357846at2759"/>
<keyword evidence="4 5" id="KW-0472">Membrane</keyword>
<evidence type="ECO:0000256" key="1">
    <source>
        <dbReference type="ARBA" id="ARBA00004141"/>
    </source>
</evidence>
<dbReference type="InterPro" id="IPR001958">
    <property type="entry name" value="Tet-R_TetA/multi-R_MdtG-like"/>
</dbReference>
<protein>
    <recommendedName>
        <fullName evidence="6">Major facilitator superfamily (MFS) profile domain-containing protein</fullName>
    </recommendedName>
</protein>
<evidence type="ECO:0000256" key="4">
    <source>
        <dbReference type="ARBA" id="ARBA00023136"/>
    </source>
</evidence>
<dbReference type="AlphaFoldDB" id="A0A1Q3AAS7"/>
<dbReference type="InterPro" id="IPR011701">
    <property type="entry name" value="MFS"/>
</dbReference>
<proteinExistence type="predicted"/>
<evidence type="ECO:0000256" key="5">
    <source>
        <dbReference type="SAM" id="Phobius"/>
    </source>
</evidence>
<evidence type="ECO:0000259" key="6">
    <source>
        <dbReference type="PROSITE" id="PS50850"/>
    </source>
</evidence>
<keyword evidence="2 5" id="KW-0812">Transmembrane</keyword>
<feature type="transmembrane region" description="Helical" evidence="5">
    <location>
        <begin position="243"/>
        <end position="263"/>
    </location>
</feature>
<dbReference type="FunFam" id="1.20.1250.20:FF:000011">
    <property type="entry name" value="MFS multidrug transporter, putative"/>
    <property type="match status" value="1"/>
</dbReference>
<dbReference type="Proteomes" id="UP000187013">
    <property type="component" value="Unassembled WGS sequence"/>
</dbReference>
<dbReference type="EMBL" id="BDGX01000033">
    <property type="protein sequence ID" value="GAV52721.1"/>
    <property type="molecule type" value="Genomic_DNA"/>
</dbReference>
<feature type="transmembrane region" description="Helical" evidence="5">
    <location>
        <begin position="335"/>
        <end position="353"/>
    </location>
</feature>
<feature type="transmembrane region" description="Helical" evidence="5">
    <location>
        <begin position="399"/>
        <end position="420"/>
    </location>
</feature>
<feature type="domain" description="Major facilitator superfamily (MFS) profile" evidence="6">
    <location>
        <begin position="87"/>
        <end position="524"/>
    </location>
</feature>
<evidence type="ECO:0000256" key="2">
    <source>
        <dbReference type="ARBA" id="ARBA00022692"/>
    </source>
</evidence>
<feature type="transmembrane region" description="Helical" evidence="5">
    <location>
        <begin position="360"/>
        <end position="379"/>
    </location>
</feature>
<evidence type="ECO:0000256" key="3">
    <source>
        <dbReference type="ARBA" id="ARBA00022989"/>
    </source>
</evidence>
<comment type="caution">
    <text evidence="7">The sequence shown here is derived from an EMBL/GenBank/DDBJ whole genome shotgun (WGS) entry which is preliminary data.</text>
</comment>
<dbReference type="GO" id="GO:0015244">
    <property type="term" value="F:fluconazole transmembrane transporter activity"/>
    <property type="evidence" value="ECO:0007669"/>
    <property type="project" value="TreeGrafter"/>
</dbReference>
<sequence length="529" mass="59343">MYLETYKNTFAVDVLEYFGLVKFQECSNKSNPSSWTGEGDLERGSKESVLINGLGEGGYEDPFLIKFKGTNDPEHPHNWPTIKRLVVVSNVMVLTCVTYMGSSFYTPGQDLIQEEFHVGHVVGTLNLSLYILGYGLGPLVFGPLSEFVTFGRQRLFIVTLFLFVMLQMGCALVKTIAGLVILRFLSGIFCSPALANGAASVGDVVKPRRVPVVLGLWSIGALAGPAVGPLLGASMIVAKNWRYMFWLLMWITSGTLVSMVFFFPETNEDNILYRRCQRIRIATSDDRYYTAKSKEEEKLNWKDASITSLYRPFEIIIKEPIVVALNTYHAVEYGIFYLFFEAFPIVFGSVYRFTRIELGLSYMGFCVGCFMAYGVAMIFSHCYVAGKVSNNKFTPETHLVLMMWICWTLPFSLFLFGWAASVHWIVPMICEVIFIIGQFNFFQSIFSYLAMSYPKHMASVFAGNNLCRSGFACAFPLFGRAMYDNLAIGGYPVGWGSSLVGFICLALSLVPFVLYRYGAYLRSKSNFAG</sequence>
<dbReference type="GO" id="GO:0005886">
    <property type="term" value="C:plasma membrane"/>
    <property type="evidence" value="ECO:0007669"/>
    <property type="project" value="TreeGrafter"/>
</dbReference>
<feature type="transmembrane region" description="Helical" evidence="5">
    <location>
        <begin position="85"/>
        <end position="105"/>
    </location>
</feature>
<dbReference type="GO" id="GO:1990961">
    <property type="term" value="P:xenobiotic detoxification by transmembrane export across the plasma membrane"/>
    <property type="evidence" value="ECO:0007669"/>
    <property type="project" value="TreeGrafter"/>
</dbReference>